<evidence type="ECO:0000313" key="2">
    <source>
        <dbReference type="EMBL" id="EER59885.1"/>
    </source>
</evidence>
<accession>C5T6M5</accession>
<evidence type="ECO:0000259" key="1">
    <source>
        <dbReference type="Pfam" id="PF18203"/>
    </source>
</evidence>
<dbReference type="Proteomes" id="UP000003856">
    <property type="component" value="Unassembled WGS sequence"/>
</dbReference>
<dbReference type="Pfam" id="PF18203">
    <property type="entry name" value="IPTL-CTERM"/>
    <property type="match status" value="1"/>
</dbReference>
<name>C5T6M5_ACIDE</name>
<organism evidence="2 3">
    <name type="scientific">Acidovorax delafieldii 2AN</name>
    <dbReference type="NCBI Taxonomy" id="573060"/>
    <lineage>
        <taxon>Bacteria</taxon>
        <taxon>Pseudomonadati</taxon>
        <taxon>Pseudomonadota</taxon>
        <taxon>Betaproteobacteria</taxon>
        <taxon>Burkholderiales</taxon>
        <taxon>Comamonadaceae</taxon>
        <taxon>Acidovorax</taxon>
    </lineage>
</organism>
<dbReference type="EMBL" id="ACQT01000089">
    <property type="protein sequence ID" value="EER59885.1"/>
    <property type="molecule type" value="Genomic_DNA"/>
</dbReference>
<evidence type="ECO:0000313" key="3">
    <source>
        <dbReference type="Proteomes" id="UP000003856"/>
    </source>
</evidence>
<feature type="domain" description="IPTL-CTERM protein sorting" evidence="1">
    <location>
        <begin position="153"/>
        <end position="180"/>
    </location>
</feature>
<proteinExistence type="predicted"/>
<dbReference type="PATRIC" id="fig|573060.9.peg.2544"/>
<gene>
    <name evidence="2" type="ORF">AcdelDRAFT_2555</name>
</gene>
<dbReference type="InterPro" id="IPR026442">
    <property type="entry name" value="IPTL_CTERM"/>
</dbReference>
<dbReference type="InterPro" id="IPR053784">
    <property type="entry name" value="Choice_anch_U_dom"/>
</dbReference>
<dbReference type="NCBIfam" id="NF041766">
    <property type="entry name" value="choice_anch_U"/>
    <property type="match status" value="1"/>
</dbReference>
<keyword evidence="3" id="KW-1185">Reference proteome</keyword>
<dbReference type="NCBIfam" id="TIGR04174">
    <property type="entry name" value="IPTL_CTERM"/>
    <property type="match status" value="1"/>
</dbReference>
<reference evidence="2 3" key="1">
    <citation type="submission" date="2009-05" db="EMBL/GenBank/DDBJ databases">
        <title>The draft genome of Acidovorax delafieldii 2AN.</title>
        <authorList>
            <consortium name="US DOE Joint Genome Institute (JGI-PGF)"/>
            <person name="Lucas S."/>
            <person name="Copeland A."/>
            <person name="Lapidus A."/>
            <person name="Glavina del Rio T."/>
            <person name="Tice H."/>
            <person name="Bruce D."/>
            <person name="Goodwin L."/>
            <person name="Pitluck S."/>
            <person name="Larimer F."/>
            <person name="Land M.L."/>
            <person name="Hauser L."/>
            <person name="Shelobolina E.S."/>
            <person name="Picardal F."/>
            <person name="Roden E."/>
            <person name="Emerson D."/>
        </authorList>
    </citation>
    <scope>NUCLEOTIDE SEQUENCE [LARGE SCALE GENOMIC DNA]</scope>
    <source>
        <strain evidence="2 3">2AN</strain>
    </source>
</reference>
<protein>
    <submittedName>
        <fullName evidence="2">Ig domain-containing protein</fullName>
    </submittedName>
</protein>
<comment type="caution">
    <text evidence="2">The sequence shown here is derived from an EMBL/GenBank/DDBJ whole genome shotgun (WGS) entry which is preliminary data.</text>
</comment>
<dbReference type="OrthoDB" id="8873593at2"/>
<dbReference type="AlphaFoldDB" id="C5T6M5"/>
<dbReference type="RefSeq" id="WP_005797202.1">
    <property type="nucleotide sequence ID" value="NZ_ACQT01000089.1"/>
</dbReference>
<feature type="non-terminal residue" evidence="2">
    <location>
        <position position="1"/>
    </location>
</feature>
<sequence length="189" mass="19394">AQTSVAQFAQSTLTVPEGPQAGQPLTVDAQPANGWQLTQASTQTVASLNAPALPAGVKLPHGVVRLRLELGAQGSEAQVVLTYPEALPPGSVYWKYGPTQDNAQPHWYRFAGARIEGNRVTLTLSDGGAGDGDLQKNGAIDDPGGVGNAGGAQAIPTLSEWGLLLLTLLAALAAVPGLRRLRAKTASSA</sequence>